<keyword evidence="2" id="KW-0732">Signal</keyword>
<accession>A0A9X2KK29</accession>
<feature type="region of interest" description="Disordered" evidence="1">
    <location>
        <begin position="24"/>
        <end position="57"/>
    </location>
</feature>
<keyword evidence="4" id="KW-1185">Reference proteome</keyword>
<evidence type="ECO:0000256" key="1">
    <source>
        <dbReference type="SAM" id="MobiDB-lite"/>
    </source>
</evidence>
<dbReference type="GO" id="GO:0030288">
    <property type="term" value="C:outer membrane-bounded periplasmic space"/>
    <property type="evidence" value="ECO:0007669"/>
    <property type="project" value="InterPro"/>
</dbReference>
<protein>
    <submittedName>
        <fullName evidence="3">Penicillin-binding protein activator LpoB</fullName>
    </submittedName>
</protein>
<dbReference type="Proteomes" id="UP001139451">
    <property type="component" value="Unassembled WGS sequence"/>
</dbReference>
<proteinExistence type="predicted"/>
<dbReference type="InterPro" id="IPR005534">
    <property type="entry name" value="Curli_assmbl/transp-comp_CsgG"/>
</dbReference>
<dbReference type="AlphaFoldDB" id="A0A9X2KK29"/>
<evidence type="ECO:0000313" key="4">
    <source>
        <dbReference type="Proteomes" id="UP001139451"/>
    </source>
</evidence>
<feature type="chain" id="PRO_5040725447" evidence="2">
    <location>
        <begin position="26"/>
        <end position="280"/>
    </location>
</feature>
<gene>
    <name evidence="3" type="ORF">M9978_00620</name>
</gene>
<evidence type="ECO:0000313" key="3">
    <source>
        <dbReference type="EMBL" id="MCP3728921.1"/>
    </source>
</evidence>
<dbReference type="RefSeq" id="WP_254290854.1">
    <property type="nucleotide sequence ID" value="NZ_JAMLDX010000001.1"/>
</dbReference>
<organism evidence="3 4">
    <name type="scientific">Sphingomonas tagetis</name>
    <dbReference type="NCBI Taxonomy" id="2949092"/>
    <lineage>
        <taxon>Bacteria</taxon>
        <taxon>Pseudomonadati</taxon>
        <taxon>Pseudomonadota</taxon>
        <taxon>Alphaproteobacteria</taxon>
        <taxon>Sphingomonadales</taxon>
        <taxon>Sphingomonadaceae</taxon>
        <taxon>Sphingomonas</taxon>
    </lineage>
</organism>
<evidence type="ECO:0000256" key="2">
    <source>
        <dbReference type="SAM" id="SignalP"/>
    </source>
</evidence>
<dbReference type="Pfam" id="PF03783">
    <property type="entry name" value="CsgG"/>
    <property type="match status" value="1"/>
</dbReference>
<dbReference type="EMBL" id="JAMLDX010000001">
    <property type="protein sequence ID" value="MCP3728921.1"/>
    <property type="molecule type" value="Genomic_DNA"/>
</dbReference>
<sequence>MRIVRNLIAATALASMAAGPIAASAQTATSSSGRTYRDGTTKGASSGRRDQERGQREIPRCTRNLGTVAIVEPDNQWWREFNLGSPEAVLKVFVQQSGCFTIVNRGRAMQSRAMERAMQEQGEMQRGQNIGKGQVRTADYFLQPDIVSGNRDSGGSAVGGAIGGILGRRGGILGGVGAIAGGLKISKKEASVTLSMVDARTTEEKALTEGYARKTDVGFGAGGGAGWWGGFAAAGGGGYQNTEIGQVIVLAYLDAYIKLVDQLGGLPDDAAAAAPPATRR</sequence>
<name>A0A9X2KK29_9SPHN</name>
<reference evidence="3" key="1">
    <citation type="submission" date="2022-05" db="EMBL/GenBank/DDBJ databases">
        <title>Sphingomonas sp. strain MG17 Genome sequencing and assembly.</title>
        <authorList>
            <person name="Kim I."/>
        </authorList>
    </citation>
    <scope>NUCLEOTIDE SEQUENCE</scope>
    <source>
        <strain evidence="3">MG17</strain>
    </source>
</reference>
<comment type="caution">
    <text evidence="3">The sequence shown here is derived from an EMBL/GenBank/DDBJ whole genome shotgun (WGS) entry which is preliminary data.</text>
</comment>
<feature type="compositionally biased region" description="Basic and acidic residues" evidence="1">
    <location>
        <begin position="47"/>
        <end position="57"/>
    </location>
</feature>
<feature type="signal peptide" evidence="2">
    <location>
        <begin position="1"/>
        <end position="25"/>
    </location>
</feature>